<dbReference type="EMBL" id="LWMW01000147">
    <property type="protein sequence ID" value="KZX14793.1"/>
    <property type="molecule type" value="Genomic_DNA"/>
</dbReference>
<feature type="domain" description="PRC-barrel" evidence="1">
    <location>
        <begin position="2"/>
        <end position="67"/>
    </location>
</feature>
<sequence>MEATKLLGLKVINSRGHVIGKVNNFEINQNTGFIERIAVKTHLLSTEDKIFTFNEIDNIVDVVLVTNEK</sequence>
<organism evidence="2 3">
    <name type="scientific">Methanobrevibacter cuticularis</name>
    <dbReference type="NCBI Taxonomy" id="47311"/>
    <lineage>
        <taxon>Archaea</taxon>
        <taxon>Methanobacteriati</taxon>
        <taxon>Methanobacteriota</taxon>
        <taxon>Methanomada group</taxon>
        <taxon>Methanobacteria</taxon>
        <taxon>Methanobacteriales</taxon>
        <taxon>Methanobacteriaceae</taxon>
        <taxon>Methanobrevibacter</taxon>
    </lineage>
</organism>
<dbReference type="Pfam" id="PF05239">
    <property type="entry name" value="PRC"/>
    <property type="match status" value="1"/>
</dbReference>
<dbReference type="AlphaFoldDB" id="A0A166CRN3"/>
<accession>A0A166CRN3</accession>
<evidence type="ECO:0000313" key="2">
    <source>
        <dbReference type="EMBL" id="KZX14793.1"/>
    </source>
</evidence>
<reference evidence="2 3" key="1">
    <citation type="submission" date="2016-04" db="EMBL/GenBank/DDBJ databases">
        <title>Genome sequence of Methanobrevibacter cuticularis DSM 11139.</title>
        <authorList>
            <person name="Poehlein A."/>
            <person name="Seedorf H."/>
            <person name="Daniel R."/>
        </authorList>
    </citation>
    <scope>NUCLEOTIDE SEQUENCE [LARGE SCALE GENOMIC DNA]</scope>
    <source>
        <strain evidence="2 3">DSM 11139</strain>
    </source>
</reference>
<comment type="caution">
    <text evidence="2">The sequence shown here is derived from an EMBL/GenBank/DDBJ whole genome shotgun (WGS) entry which is preliminary data.</text>
</comment>
<dbReference type="InterPro" id="IPR011033">
    <property type="entry name" value="PRC_barrel-like_sf"/>
</dbReference>
<dbReference type="PATRIC" id="fig|47311.3.peg.2092"/>
<evidence type="ECO:0000313" key="3">
    <source>
        <dbReference type="Proteomes" id="UP000077275"/>
    </source>
</evidence>
<evidence type="ECO:0000259" key="1">
    <source>
        <dbReference type="Pfam" id="PF05239"/>
    </source>
</evidence>
<dbReference type="InterPro" id="IPR027275">
    <property type="entry name" value="PRC-brl_dom"/>
</dbReference>
<proteinExistence type="predicted"/>
<dbReference type="RefSeq" id="WP_067260444.1">
    <property type="nucleotide sequence ID" value="NZ_LWMW01000147.1"/>
</dbReference>
<name>A0A166CRN3_9EURY</name>
<dbReference type="Gene3D" id="2.30.30.240">
    <property type="entry name" value="PRC-barrel domain"/>
    <property type="match status" value="1"/>
</dbReference>
<dbReference type="Proteomes" id="UP000077275">
    <property type="component" value="Unassembled WGS sequence"/>
</dbReference>
<protein>
    <submittedName>
        <fullName evidence="2">PRC-barrel domain protein</fullName>
    </submittedName>
</protein>
<keyword evidence="3" id="KW-1185">Reference proteome</keyword>
<dbReference type="SUPFAM" id="SSF50346">
    <property type="entry name" value="PRC-barrel domain"/>
    <property type="match status" value="1"/>
</dbReference>
<gene>
    <name evidence="2" type="ORF">MBCUT_19210</name>
</gene>